<name>J8ZYZ4_EDHAE</name>
<keyword evidence="2" id="KW-1185">Reference proteome</keyword>
<accession>J8ZYZ4</accession>
<comment type="caution">
    <text evidence="1">The sequence shown here is derived from an EMBL/GenBank/DDBJ whole genome shotgun (WGS) entry which is preliminary data.</text>
</comment>
<dbReference type="Proteomes" id="UP000003163">
    <property type="component" value="Unassembled WGS sequence"/>
</dbReference>
<organism evidence="1 2">
    <name type="scientific">Edhazardia aedis (strain USNM 41457)</name>
    <name type="common">Microsporidian parasite</name>
    <dbReference type="NCBI Taxonomy" id="1003232"/>
    <lineage>
        <taxon>Eukaryota</taxon>
        <taxon>Fungi</taxon>
        <taxon>Fungi incertae sedis</taxon>
        <taxon>Microsporidia</taxon>
        <taxon>Edhazardia</taxon>
    </lineage>
</organism>
<dbReference type="VEuPathDB" id="MicrosporidiaDB:EDEG_00128"/>
<proteinExistence type="predicted"/>
<dbReference type="AlphaFoldDB" id="J8ZYZ4"/>
<evidence type="ECO:0000313" key="2">
    <source>
        <dbReference type="Proteomes" id="UP000003163"/>
    </source>
</evidence>
<reference evidence="1 2" key="1">
    <citation type="submission" date="2011-08" db="EMBL/GenBank/DDBJ databases">
        <authorList>
            <person name="Liu Z.J."/>
            <person name="Shi F.L."/>
            <person name="Lu J.Q."/>
            <person name="Li M."/>
            <person name="Wang Z.L."/>
        </authorList>
    </citation>
    <scope>NUCLEOTIDE SEQUENCE [LARGE SCALE GENOMIC DNA]</scope>
    <source>
        <strain evidence="1 2">USNM 41457</strain>
    </source>
</reference>
<gene>
    <name evidence="1" type="ORF">EDEG_00128</name>
</gene>
<evidence type="ECO:0000313" key="1">
    <source>
        <dbReference type="EMBL" id="EJW04908.1"/>
    </source>
</evidence>
<dbReference type="EMBL" id="AFBI03000001">
    <property type="protein sequence ID" value="EJW04908.1"/>
    <property type="molecule type" value="Genomic_DNA"/>
</dbReference>
<sequence length="107" mass="12719">MHKKQSLILSSFFQDSNRFPSNTNSRKLEEGFDSRSKFRQSRFEKKTNQAYQKRLDGIKVAEFQFKRNLTEKEMRMNLFVIKGTACFEALSLREKCVKSHLLMIVNF</sequence>
<dbReference type="HOGENOM" id="CLU_2209971_0_0_1"/>
<protein>
    <submittedName>
        <fullName evidence="1">Uncharacterized protein</fullName>
    </submittedName>
</protein>
<reference evidence="2" key="2">
    <citation type="submission" date="2015-07" db="EMBL/GenBank/DDBJ databases">
        <title>Contrasting host-pathogen interactions and genome evolution in two generalist and specialist microsporidian pathogens of mosquitoes.</title>
        <authorList>
            <consortium name="The Broad Institute Genomics Platform"/>
            <consortium name="The Broad Institute Genome Sequencing Center for Infectious Disease"/>
            <person name="Cuomo C.A."/>
            <person name="Sanscrainte N.D."/>
            <person name="Goldberg J.M."/>
            <person name="Heiman D."/>
            <person name="Young S."/>
            <person name="Zeng Q."/>
            <person name="Becnel J.J."/>
            <person name="Birren B.W."/>
        </authorList>
    </citation>
    <scope>NUCLEOTIDE SEQUENCE [LARGE SCALE GENOMIC DNA]</scope>
    <source>
        <strain evidence="2">USNM 41457</strain>
    </source>
</reference>
<dbReference type="InParanoid" id="J8ZYZ4"/>